<dbReference type="Gene3D" id="3.40.640.10">
    <property type="entry name" value="Type I PLP-dependent aspartate aminotransferase-like (Major domain)"/>
    <property type="match status" value="1"/>
</dbReference>
<evidence type="ECO:0000259" key="4">
    <source>
        <dbReference type="Pfam" id="PF00155"/>
    </source>
</evidence>
<dbReference type="InterPro" id="IPR004839">
    <property type="entry name" value="Aminotransferase_I/II_large"/>
</dbReference>
<evidence type="ECO:0000313" key="5">
    <source>
        <dbReference type="EMBL" id="GLC31488.1"/>
    </source>
</evidence>
<dbReference type="InterPro" id="IPR015421">
    <property type="entry name" value="PyrdxlP-dep_Trfase_major"/>
</dbReference>
<dbReference type="Gene3D" id="3.90.1150.10">
    <property type="entry name" value="Aspartate Aminotransferase, domain 1"/>
    <property type="match status" value="1"/>
</dbReference>
<dbReference type="PANTHER" id="PTHR43643:SF3">
    <property type="entry name" value="HISTIDINOL-PHOSPHATE AMINOTRANSFERASE"/>
    <property type="match status" value="1"/>
</dbReference>
<proteinExistence type="predicted"/>
<keyword evidence="2" id="KW-0808">Transferase</keyword>
<dbReference type="CDD" id="cd00609">
    <property type="entry name" value="AAT_like"/>
    <property type="match status" value="1"/>
</dbReference>
<dbReference type="InterPro" id="IPR050106">
    <property type="entry name" value="HistidinolP_aminotransfase"/>
</dbReference>
<dbReference type="InterPro" id="IPR015424">
    <property type="entry name" value="PyrdxlP-dep_Trfase"/>
</dbReference>
<protein>
    <submittedName>
        <fullName evidence="5">Histidinol-phosphate aminotransferase</fullName>
    </submittedName>
</protein>
<evidence type="ECO:0000256" key="1">
    <source>
        <dbReference type="ARBA" id="ARBA00022576"/>
    </source>
</evidence>
<name>A0ABQ5N8A2_9CLOT</name>
<keyword evidence="3" id="KW-0663">Pyridoxal phosphate</keyword>
<gene>
    <name evidence="5" type="primary">hisC</name>
    <name evidence="5" type="ORF">bsdE14_28980</name>
</gene>
<dbReference type="PANTHER" id="PTHR43643">
    <property type="entry name" value="HISTIDINOL-PHOSPHATE AMINOTRANSFERASE 2"/>
    <property type="match status" value="1"/>
</dbReference>
<evidence type="ECO:0000313" key="6">
    <source>
        <dbReference type="Proteomes" id="UP001208567"/>
    </source>
</evidence>
<reference evidence="5 6" key="1">
    <citation type="journal article" date="2024" name="Int. J. Syst. Evol. Microbiol.">
        <title>Clostridium omnivorum sp. nov., isolated from anoxic soil under the treatment of reductive soil disinfestation.</title>
        <authorList>
            <person name="Ueki A."/>
            <person name="Tonouchi A."/>
            <person name="Kaku N."/>
            <person name="Honma S."/>
            <person name="Ueki K."/>
        </authorList>
    </citation>
    <scope>NUCLEOTIDE SEQUENCE [LARGE SCALE GENOMIC DNA]</scope>
    <source>
        <strain evidence="5 6">E14</strain>
    </source>
</reference>
<dbReference type="Proteomes" id="UP001208567">
    <property type="component" value="Unassembled WGS sequence"/>
</dbReference>
<dbReference type="EMBL" id="BRXR01000001">
    <property type="protein sequence ID" value="GLC31488.1"/>
    <property type="molecule type" value="Genomic_DNA"/>
</dbReference>
<accession>A0ABQ5N8A2</accession>
<comment type="caution">
    <text evidence="5">The sequence shown here is derived from an EMBL/GenBank/DDBJ whole genome shotgun (WGS) entry which is preliminary data.</text>
</comment>
<dbReference type="InterPro" id="IPR015422">
    <property type="entry name" value="PyrdxlP-dep_Trfase_small"/>
</dbReference>
<evidence type="ECO:0000256" key="2">
    <source>
        <dbReference type="ARBA" id="ARBA00022679"/>
    </source>
</evidence>
<sequence>MIHGGDVYSAGLLKGRELIDFSSNINPLGVPKSFLDNMNKAVEALVRYPDIEYRKLIESLNLYIRETYKVSYLTQDNFVLGNGASEVIDLCIGHSKKVLILTPSFLEYELSAVKARCEILYSSLDENMDYDYEDINNKLREVDSFIIGNPNNPNGGILDRDKFKEILNYCEKNKKIVVVDEAFIEFTGDREHSVIKEIEKYKCLLIIKAITKFFAMPGIRFGYGISSNKSLIKQLKAKQNPWNINCFAEIAAIYALTDKEYTASSLKWIAEERKFLELELSKLKCISRVYKTHANFILCKLKGIDCDTLYERCLKKQILIRRASNFKGLDENFVRFAVKDRKNNATLINALKNI</sequence>
<dbReference type="Pfam" id="PF00155">
    <property type="entry name" value="Aminotran_1_2"/>
    <property type="match status" value="1"/>
</dbReference>
<organism evidence="5 6">
    <name type="scientific">Clostridium omnivorum</name>
    <dbReference type="NCBI Taxonomy" id="1604902"/>
    <lineage>
        <taxon>Bacteria</taxon>
        <taxon>Bacillati</taxon>
        <taxon>Bacillota</taxon>
        <taxon>Clostridia</taxon>
        <taxon>Eubacteriales</taxon>
        <taxon>Clostridiaceae</taxon>
        <taxon>Clostridium</taxon>
    </lineage>
</organism>
<feature type="domain" description="Aminotransferase class I/classII large" evidence="4">
    <location>
        <begin position="17"/>
        <end position="351"/>
    </location>
</feature>
<evidence type="ECO:0000256" key="3">
    <source>
        <dbReference type="ARBA" id="ARBA00022898"/>
    </source>
</evidence>
<dbReference type="GO" id="GO:0008483">
    <property type="term" value="F:transaminase activity"/>
    <property type="evidence" value="ECO:0007669"/>
    <property type="project" value="UniProtKB-KW"/>
</dbReference>
<keyword evidence="1 5" id="KW-0032">Aminotransferase</keyword>
<keyword evidence="6" id="KW-1185">Reference proteome</keyword>
<dbReference type="RefSeq" id="WP_264850801.1">
    <property type="nucleotide sequence ID" value="NZ_BRXR01000001.1"/>
</dbReference>
<dbReference type="SUPFAM" id="SSF53383">
    <property type="entry name" value="PLP-dependent transferases"/>
    <property type="match status" value="1"/>
</dbReference>